<protein>
    <submittedName>
        <fullName evidence="6">Restriction endonuclease subunit M</fullName>
    </submittedName>
    <submittedName>
        <fullName evidence="5">Restriction endonuclease subunit S</fullName>
    </submittedName>
</protein>
<keyword evidence="5" id="KW-0255">Endonuclease</keyword>
<dbReference type="InterPro" id="IPR044946">
    <property type="entry name" value="Restrct_endonuc_typeI_TRD_sf"/>
</dbReference>
<dbReference type="EMBL" id="CP066558">
    <property type="protein sequence ID" value="QQF83080.1"/>
    <property type="molecule type" value="Genomic_DNA"/>
</dbReference>
<dbReference type="EMBL" id="SNRV01000014">
    <property type="protein sequence ID" value="TEW29552.1"/>
    <property type="molecule type" value="Genomic_DNA"/>
</dbReference>
<dbReference type="GO" id="GO:0003677">
    <property type="term" value="F:DNA binding"/>
    <property type="evidence" value="ECO:0007669"/>
    <property type="project" value="UniProtKB-KW"/>
</dbReference>
<evidence type="ECO:0000313" key="5">
    <source>
        <dbReference type="EMBL" id="QQF83080.1"/>
    </source>
</evidence>
<dbReference type="REBASE" id="494234">
    <property type="entry name" value="S3.Hso70ORF4020P"/>
</dbReference>
<dbReference type="SUPFAM" id="SSF116734">
    <property type="entry name" value="DNA methylase specificity domain"/>
    <property type="match status" value="1"/>
</dbReference>
<gene>
    <name evidence="6" type="ORF">E2R48_06440</name>
    <name evidence="5" type="ORF">JFL49_04045</name>
</gene>
<dbReference type="RefSeq" id="WP_075294495.1">
    <property type="nucleotide sequence ID" value="NZ_CP018802.1"/>
</dbReference>
<dbReference type="CDD" id="cd16961">
    <property type="entry name" value="RMtype1_S_TRD-CR_like"/>
    <property type="match status" value="1"/>
</dbReference>
<keyword evidence="5" id="KW-0378">Hydrolase</keyword>
<dbReference type="GO" id="GO:0004519">
    <property type="term" value="F:endonuclease activity"/>
    <property type="evidence" value="ECO:0007669"/>
    <property type="project" value="UniProtKB-KW"/>
</dbReference>
<dbReference type="AlphaFoldDB" id="A0A9Q6P652"/>
<accession>A0A9Q6P652</accession>
<keyword evidence="5" id="KW-0540">Nuclease</keyword>
<dbReference type="Proteomes" id="UP000595373">
    <property type="component" value="Chromosome"/>
</dbReference>
<name>A0A9Q6P652_HISSO</name>
<sequence>MLLSNIVEISSGQAQFRLSEVSDPIAPVYTYYGQANLEQDLYLSDGSAVLPKEIKTFDKITSLLSTGDVIFSLISGKATIVSKQHQGFLYTQNYVKLIPKNQIDANYLVYLLNENAVVKKQLSRGLQGSQVLKYTTNQLKSLRLPKLPHLSEQRLMGEIYLKQQKLAYLKQRIANLEKLLVLHQLQKRVQHD</sequence>
<proteinExistence type="inferred from homology"/>
<keyword evidence="3" id="KW-0238">DNA-binding</keyword>
<keyword evidence="8" id="KW-1185">Reference proteome</keyword>
<keyword evidence="2" id="KW-0680">Restriction system</keyword>
<reference evidence="6 7" key="1">
    <citation type="submission" date="2019-03" db="EMBL/GenBank/DDBJ databases">
        <title>Horizontal Gene Transfer Machinery in Histophilus somni.</title>
        <authorList>
            <person name="Mostafa Nazari M."/>
            <person name="Liljebjelke K."/>
        </authorList>
    </citation>
    <scope>NUCLEOTIDE SEQUENCE [LARGE SCALE GENOMIC DNA]</scope>
    <source>
        <strain evidence="6 7">UOC-EPH-KLM-04</strain>
    </source>
</reference>
<comment type="similarity">
    <text evidence="1">Belongs to the type-I restriction system S methylase family.</text>
</comment>
<evidence type="ECO:0000256" key="3">
    <source>
        <dbReference type="ARBA" id="ARBA00023125"/>
    </source>
</evidence>
<evidence type="ECO:0000256" key="2">
    <source>
        <dbReference type="ARBA" id="ARBA00022747"/>
    </source>
</evidence>
<dbReference type="Proteomes" id="UP000297565">
    <property type="component" value="Unassembled WGS sequence"/>
</dbReference>
<dbReference type="GO" id="GO:0009307">
    <property type="term" value="P:DNA restriction-modification system"/>
    <property type="evidence" value="ECO:0007669"/>
    <property type="project" value="UniProtKB-KW"/>
</dbReference>
<reference evidence="5 8" key="2">
    <citation type="submission" date="2020-12" db="EMBL/GenBank/DDBJ databases">
        <title>ASc-MMNZ-VFA-070.</title>
        <authorList>
            <person name="Schryvers A."/>
            <person name="Mostafa Nazari M."/>
            <person name="Farshchi Andisi V."/>
            <person name="Timsit E."/>
            <person name="Walter Morck D."/>
        </authorList>
    </citation>
    <scope>NUCLEOTIDE SEQUENCE [LARGE SCALE GENOMIC DNA]</scope>
    <source>
        <strain evidence="5 8">ASc-MMNZ-VFA-070</strain>
    </source>
</reference>
<dbReference type="InterPro" id="IPR000055">
    <property type="entry name" value="Restrct_endonuc_typeI_TRD"/>
</dbReference>
<evidence type="ECO:0000313" key="8">
    <source>
        <dbReference type="Proteomes" id="UP000595373"/>
    </source>
</evidence>
<dbReference type="Gene3D" id="3.90.220.20">
    <property type="entry name" value="DNA methylase specificity domains"/>
    <property type="match status" value="1"/>
</dbReference>
<evidence type="ECO:0000313" key="7">
    <source>
        <dbReference type="Proteomes" id="UP000297565"/>
    </source>
</evidence>
<evidence type="ECO:0000256" key="1">
    <source>
        <dbReference type="ARBA" id="ARBA00010923"/>
    </source>
</evidence>
<organism evidence="5 8">
    <name type="scientific">Histophilus somni</name>
    <name type="common">Haemophilus somnus</name>
    <dbReference type="NCBI Taxonomy" id="731"/>
    <lineage>
        <taxon>Bacteria</taxon>
        <taxon>Pseudomonadati</taxon>
        <taxon>Pseudomonadota</taxon>
        <taxon>Gammaproteobacteria</taxon>
        <taxon>Pasteurellales</taxon>
        <taxon>Pasteurellaceae</taxon>
        <taxon>Histophilus</taxon>
    </lineage>
</organism>
<dbReference type="Pfam" id="PF01420">
    <property type="entry name" value="Methylase_S"/>
    <property type="match status" value="1"/>
</dbReference>
<evidence type="ECO:0000259" key="4">
    <source>
        <dbReference type="Pfam" id="PF01420"/>
    </source>
</evidence>
<dbReference type="OrthoDB" id="5679005at2"/>
<evidence type="ECO:0000313" key="6">
    <source>
        <dbReference type="EMBL" id="TEW29552.1"/>
    </source>
</evidence>
<feature type="domain" description="Type I restriction modification DNA specificity" evidence="4">
    <location>
        <begin position="64"/>
        <end position="176"/>
    </location>
</feature>